<dbReference type="AlphaFoldDB" id="A0A9Q1HVC1"/>
<evidence type="ECO:0000256" key="1">
    <source>
        <dbReference type="SAM" id="MobiDB-lite"/>
    </source>
</evidence>
<feature type="region of interest" description="Disordered" evidence="1">
    <location>
        <begin position="75"/>
        <end position="98"/>
    </location>
</feature>
<reference evidence="2" key="1">
    <citation type="journal article" date="2023" name="Science">
        <title>Genome structures resolve the early diversification of teleost fishes.</title>
        <authorList>
            <person name="Parey E."/>
            <person name="Louis A."/>
            <person name="Montfort J."/>
            <person name="Bouchez O."/>
            <person name="Roques C."/>
            <person name="Iampietro C."/>
            <person name="Lluch J."/>
            <person name="Castinel A."/>
            <person name="Donnadieu C."/>
            <person name="Desvignes T."/>
            <person name="Floi Bucao C."/>
            <person name="Jouanno E."/>
            <person name="Wen M."/>
            <person name="Mejri S."/>
            <person name="Dirks R."/>
            <person name="Jansen H."/>
            <person name="Henkel C."/>
            <person name="Chen W.J."/>
            <person name="Zahm M."/>
            <person name="Cabau C."/>
            <person name="Klopp C."/>
            <person name="Thompson A.W."/>
            <person name="Robinson-Rechavi M."/>
            <person name="Braasch I."/>
            <person name="Lecointre G."/>
            <person name="Bobe J."/>
            <person name="Postlethwait J.H."/>
            <person name="Berthelot C."/>
            <person name="Roest Crollius H."/>
            <person name="Guiguen Y."/>
        </authorList>
    </citation>
    <scope>NUCLEOTIDE SEQUENCE</scope>
    <source>
        <strain evidence="2">Concon-B</strain>
    </source>
</reference>
<dbReference type="Proteomes" id="UP001152803">
    <property type="component" value="Unassembled WGS sequence"/>
</dbReference>
<proteinExistence type="predicted"/>
<keyword evidence="3" id="KW-1185">Reference proteome</keyword>
<protein>
    <submittedName>
        <fullName evidence="2">Uncharacterized protein</fullName>
    </submittedName>
</protein>
<evidence type="ECO:0000313" key="2">
    <source>
        <dbReference type="EMBL" id="KAJ8263576.1"/>
    </source>
</evidence>
<gene>
    <name evidence="2" type="ORF">COCON_G00160330</name>
</gene>
<evidence type="ECO:0000313" key="3">
    <source>
        <dbReference type="Proteomes" id="UP001152803"/>
    </source>
</evidence>
<dbReference type="EMBL" id="JAFJMO010000011">
    <property type="protein sequence ID" value="KAJ8263576.1"/>
    <property type="molecule type" value="Genomic_DNA"/>
</dbReference>
<accession>A0A9Q1HVC1</accession>
<comment type="caution">
    <text evidence="2">The sequence shown here is derived from an EMBL/GenBank/DDBJ whole genome shotgun (WGS) entry which is preliminary data.</text>
</comment>
<feature type="region of interest" description="Disordered" evidence="1">
    <location>
        <begin position="34"/>
        <end position="60"/>
    </location>
</feature>
<name>A0A9Q1HVC1_CONCO</name>
<sequence length="98" mass="10237">MSVALGEVVLGASLFQGDTAVDTLARSAQLKRGLEGRSPGLDSFEPAAPGPPALGTLPHPHAHVYNHATCWAAHSTAPNNQNQKAHQPNPTRPLSCQV</sequence>
<organism evidence="2 3">
    <name type="scientific">Conger conger</name>
    <name type="common">Conger eel</name>
    <name type="synonym">Muraena conger</name>
    <dbReference type="NCBI Taxonomy" id="82655"/>
    <lineage>
        <taxon>Eukaryota</taxon>
        <taxon>Metazoa</taxon>
        <taxon>Chordata</taxon>
        <taxon>Craniata</taxon>
        <taxon>Vertebrata</taxon>
        <taxon>Euteleostomi</taxon>
        <taxon>Actinopterygii</taxon>
        <taxon>Neopterygii</taxon>
        <taxon>Teleostei</taxon>
        <taxon>Anguilliformes</taxon>
        <taxon>Congridae</taxon>
        <taxon>Conger</taxon>
    </lineage>
</organism>
<feature type="compositionally biased region" description="Polar residues" evidence="1">
    <location>
        <begin position="76"/>
        <end position="98"/>
    </location>
</feature>